<dbReference type="InterPro" id="IPR042099">
    <property type="entry name" value="ANL_N_sf"/>
</dbReference>
<dbReference type="PANTHER" id="PTHR43272">
    <property type="entry name" value="LONG-CHAIN-FATTY-ACID--COA LIGASE"/>
    <property type="match status" value="1"/>
</dbReference>
<dbReference type="SUPFAM" id="SSF56801">
    <property type="entry name" value="Acetyl-CoA synthetase-like"/>
    <property type="match status" value="1"/>
</dbReference>
<dbReference type="Proteomes" id="UP000694557">
    <property type="component" value="Unassembled WGS sequence"/>
</dbReference>
<keyword evidence="2" id="KW-0276">Fatty acid metabolism</keyword>
<name>A0A8C7JIT5_ONCKI</name>
<reference evidence="5" key="2">
    <citation type="submission" date="2025-09" db="UniProtKB">
        <authorList>
            <consortium name="Ensembl"/>
        </authorList>
    </citation>
    <scope>IDENTIFICATION</scope>
</reference>
<dbReference type="AlphaFoldDB" id="A0A8C7JIT5"/>
<keyword evidence="1" id="KW-0436">Ligase</keyword>
<dbReference type="Pfam" id="PF00501">
    <property type="entry name" value="AMP-binding"/>
    <property type="match status" value="1"/>
</dbReference>
<evidence type="ECO:0000256" key="2">
    <source>
        <dbReference type="ARBA" id="ARBA00022832"/>
    </source>
</evidence>
<sequence length="222" mass="24453">SSPQARQVPTPVTECTAGCTMSMPGDWTAGHVGAPLPCNYVKLVDVTEMNYFAANGEGEVCVKGLNVFKALDQDGWLHTGDIGKWLPNGILKIVDRKKHIFKLAQGEYIAPEKVENIYIRSDPVAQIFVHGDSLQACLVGIVVPDPDFLPGLAKKKGIEGSYLGICAKRGLKSFEQVRDISLHTEMFSVQNGLLTPTLKAKRTDLRSHFREQIDLLYAKIKM</sequence>
<dbReference type="GeneTree" id="ENSGT00940000154508"/>
<dbReference type="Ensembl" id="ENSOKIT00005094408.1">
    <property type="protein sequence ID" value="ENSOKIP00005088315.1"/>
    <property type="gene ID" value="ENSOKIG00005038513.1"/>
</dbReference>
<evidence type="ECO:0000256" key="1">
    <source>
        <dbReference type="ARBA" id="ARBA00022598"/>
    </source>
</evidence>
<feature type="domain" description="AMP-dependent synthetase/ligase" evidence="4">
    <location>
        <begin position="13"/>
        <end position="69"/>
    </location>
</feature>
<evidence type="ECO:0000313" key="5">
    <source>
        <dbReference type="Ensembl" id="ENSOKIP00005088315.1"/>
    </source>
</evidence>
<dbReference type="EC" id="6.2.1.3" evidence="3"/>
<reference evidence="5" key="1">
    <citation type="submission" date="2025-08" db="UniProtKB">
        <authorList>
            <consortium name="Ensembl"/>
        </authorList>
    </citation>
    <scope>IDENTIFICATION</scope>
</reference>
<keyword evidence="6" id="KW-1185">Reference proteome</keyword>
<evidence type="ECO:0000313" key="6">
    <source>
        <dbReference type="Proteomes" id="UP000694557"/>
    </source>
</evidence>
<dbReference type="PANTHER" id="PTHR43272:SF28">
    <property type="entry name" value="LONG-CHAIN-FATTY-ACID--COA LIGASE 1"/>
    <property type="match status" value="1"/>
</dbReference>
<evidence type="ECO:0000256" key="3">
    <source>
        <dbReference type="ARBA" id="ARBA00026121"/>
    </source>
</evidence>
<organism evidence="5 6">
    <name type="scientific">Oncorhynchus kisutch</name>
    <name type="common">Coho salmon</name>
    <name type="synonym">Salmo kisutch</name>
    <dbReference type="NCBI Taxonomy" id="8019"/>
    <lineage>
        <taxon>Eukaryota</taxon>
        <taxon>Metazoa</taxon>
        <taxon>Chordata</taxon>
        <taxon>Craniata</taxon>
        <taxon>Vertebrata</taxon>
        <taxon>Euteleostomi</taxon>
        <taxon>Actinopterygii</taxon>
        <taxon>Neopterygii</taxon>
        <taxon>Teleostei</taxon>
        <taxon>Protacanthopterygii</taxon>
        <taxon>Salmoniformes</taxon>
        <taxon>Salmonidae</taxon>
        <taxon>Salmoninae</taxon>
        <taxon>Oncorhynchus</taxon>
    </lineage>
</organism>
<dbReference type="GO" id="GO:0005783">
    <property type="term" value="C:endoplasmic reticulum"/>
    <property type="evidence" value="ECO:0007669"/>
    <property type="project" value="TreeGrafter"/>
</dbReference>
<dbReference type="Gene3D" id="3.40.50.12780">
    <property type="entry name" value="N-terminal domain of ligase-like"/>
    <property type="match status" value="1"/>
</dbReference>
<proteinExistence type="predicted"/>
<keyword evidence="2" id="KW-0443">Lipid metabolism</keyword>
<protein>
    <recommendedName>
        <fullName evidence="3">long-chain-fatty-acid--CoA ligase</fullName>
        <ecNumber evidence="3">6.2.1.3</ecNumber>
    </recommendedName>
</protein>
<accession>A0A8C7JIT5</accession>
<dbReference type="InterPro" id="IPR000873">
    <property type="entry name" value="AMP-dep_synth/lig_dom"/>
</dbReference>
<dbReference type="GO" id="GO:0004467">
    <property type="term" value="F:long-chain fatty acid-CoA ligase activity"/>
    <property type="evidence" value="ECO:0007669"/>
    <property type="project" value="UniProtKB-EC"/>
</dbReference>
<evidence type="ECO:0000259" key="4">
    <source>
        <dbReference type="Pfam" id="PF00501"/>
    </source>
</evidence>
<dbReference type="GO" id="GO:0016020">
    <property type="term" value="C:membrane"/>
    <property type="evidence" value="ECO:0007669"/>
    <property type="project" value="TreeGrafter"/>
</dbReference>